<dbReference type="RefSeq" id="WP_173812089.1">
    <property type="nucleotide sequence ID" value="NZ_JABSNP010000031.1"/>
</dbReference>
<sequence>MDIAVILIIGISFVAGLFWYQNNIWGPKKKKLLMQHGPLVELEKWQFRAVTNAFAGELVGKAAEVPLAFVGTTGGYATEVSIGWNCRPHILVRLFFEPGSRDYDEIMHAWKVLQAATATQEFRNCFVAPVYVDAELAYNF</sequence>
<accession>A0ABX2FVW0</accession>
<name>A0ABX2FVW0_9BACT</name>
<feature type="transmembrane region" description="Helical" evidence="1">
    <location>
        <begin position="6"/>
        <end position="25"/>
    </location>
</feature>
<protein>
    <submittedName>
        <fullName evidence="2">Uncharacterized protein</fullName>
    </submittedName>
</protein>
<keyword evidence="1" id="KW-1133">Transmembrane helix</keyword>
<evidence type="ECO:0000313" key="3">
    <source>
        <dbReference type="Proteomes" id="UP000779507"/>
    </source>
</evidence>
<keyword evidence="1" id="KW-0812">Transmembrane</keyword>
<keyword evidence="1" id="KW-0472">Membrane</keyword>
<comment type="caution">
    <text evidence="2">The sequence shown here is derived from an EMBL/GenBank/DDBJ whole genome shotgun (WGS) entry which is preliminary data.</text>
</comment>
<evidence type="ECO:0000313" key="2">
    <source>
        <dbReference type="EMBL" id="NRT21353.1"/>
    </source>
</evidence>
<dbReference type="EMBL" id="JABSNP010000031">
    <property type="protein sequence ID" value="NRT21353.1"/>
    <property type="molecule type" value="Genomic_DNA"/>
</dbReference>
<evidence type="ECO:0000256" key="1">
    <source>
        <dbReference type="SAM" id="Phobius"/>
    </source>
</evidence>
<reference evidence="2 3" key="1">
    <citation type="submission" date="2020-05" db="EMBL/GenBank/DDBJ databases">
        <title>Genomic Encyclopedia of Type Strains, Phase IV (KMG-V): Genome sequencing to study the core and pangenomes of soil and plant-associated prokaryotes.</title>
        <authorList>
            <person name="Whitman W."/>
        </authorList>
    </citation>
    <scope>NUCLEOTIDE SEQUENCE [LARGE SCALE GENOMIC DNA]</scope>
    <source>
        <strain evidence="2 3">9A</strain>
    </source>
</reference>
<keyword evidence="3" id="KW-1185">Reference proteome</keyword>
<gene>
    <name evidence="2" type="ORF">HNP98_004200</name>
</gene>
<proteinExistence type="predicted"/>
<organism evidence="2 3">
    <name type="scientific">Hymenobacter caeli</name>
    <dbReference type="NCBI Taxonomy" id="2735894"/>
    <lineage>
        <taxon>Bacteria</taxon>
        <taxon>Pseudomonadati</taxon>
        <taxon>Bacteroidota</taxon>
        <taxon>Cytophagia</taxon>
        <taxon>Cytophagales</taxon>
        <taxon>Hymenobacteraceae</taxon>
        <taxon>Hymenobacter</taxon>
    </lineage>
</organism>
<dbReference type="Proteomes" id="UP000779507">
    <property type="component" value="Unassembled WGS sequence"/>
</dbReference>